<keyword evidence="4" id="KW-1185">Reference proteome</keyword>
<dbReference type="InterPro" id="IPR048350">
    <property type="entry name" value="S-Me-THD-like_C"/>
</dbReference>
<dbReference type="VEuPathDB" id="AmoebaDB:NAEGRDRAFT_54207"/>
<reference evidence="3 4" key="1">
    <citation type="journal article" date="2010" name="Cell">
        <title>The genome of Naegleria gruberi illuminates early eukaryotic versatility.</title>
        <authorList>
            <person name="Fritz-Laylin L.K."/>
            <person name="Prochnik S.E."/>
            <person name="Ginger M.L."/>
            <person name="Dacks J.B."/>
            <person name="Carpenter M.L."/>
            <person name="Field M.C."/>
            <person name="Kuo A."/>
            <person name="Paredez A."/>
            <person name="Chapman J."/>
            <person name="Pham J."/>
            <person name="Shu S."/>
            <person name="Neupane R."/>
            <person name="Cipriano M."/>
            <person name="Mancuso J."/>
            <person name="Tu H."/>
            <person name="Salamov A."/>
            <person name="Lindquist E."/>
            <person name="Shapiro H."/>
            <person name="Lucas S."/>
            <person name="Grigoriev I.V."/>
            <person name="Cande W.Z."/>
            <person name="Fulton C."/>
            <person name="Rokhsar D.S."/>
            <person name="Dawson S.C."/>
        </authorList>
    </citation>
    <scope>NUCLEOTIDE SEQUENCE [LARGE SCALE GENOMIC DNA]</scope>
    <source>
        <strain evidence="3 4">NEG-M</strain>
    </source>
</reference>
<protein>
    <submittedName>
        <fullName evidence="3">Predicted protein</fullName>
    </submittedName>
</protein>
<dbReference type="Pfam" id="PF20906">
    <property type="entry name" value="S-Me-THD_C"/>
    <property type="match status" value="1"/>
</dbReference>
<dbReference type="InterPro" id="IPR027479">
    <property type="entry name" value="S-Me-THD_N_sf"/>
</dbReference>
<dbReference type="GeneID" id="8860999"/>
<dbReference type="InParanoid" id="D2W2K4"/>
<dbReference type="Pfam" id="PF06032">
    <property type="entry name" value="S-Me-THD_N"/>
    <property type="match status" value="1"/>
</dbReference>
<dbReference type="InterPro" id="IPR024071">
    <property type="entry name" value="S-Me-THD_C_sf"/>
</dbReference>
<proteinExistence type="predicted"/>
<dbReference type="AlphaFoldDB" id="D2W2K4"/>
<evidence type="ECO:0000259" key="2">
    <source>
        <dbReference type="Pfam" id="PF20906"/>
    </source>
</evidence>
<sequence length="325" mass="34753">MTDSSKFCIAQNAYNAFNQYVVQSQGQHVDYLVPVEVGALNSLMPMLVSAQTGIPVILSDSMGRAVPTLTMTSYSANGISTNPSILSNANTPADSVAILLDSASAVEALARPIISSSEFNSVAGLALWKMTGQQCKNYSVPGGIPIALAAGYMSKLASTSENPLATLQESLKYGKVVVVGSFKQQIVTSGGFDLGSVTIIDNTNPNNQVVVYNQNENLFVYSSLQSSPLLTGPDVIAYIRVKDGTFLSNADLQDSTVIGADEEIALMLLPVHSMIFNNETIRGVVNQLMKPLGYAGPIVTVFTEEERAEYFAYMTEYGMNLLAQN</sequence>
<dbReference type="SUPFAM" id="SSF160991">
    <property type="entry name" value="CV3147-like"/>
    <property type="match status" value="1"/>
</dbReference>
<evidence type="ECO:0000259" key="1">
    <source>
        <dbReference type="Pfam" id="PF06032"/>
    </source>
</evidence>
<feature type="domain" description="S-Me-THD-like C-terminal" evidence="2">
    <location>
        <begin position="104"/>
        <end position="253"/>
    </location>
</feature>
<dbReference type="Proteomes" id="UP000006671">
    <property type="component" value="Unassembled WGS sequence"/>
</dbReference>
<dbReference type="STRING" id="5762.D2W2K4"/>
<dbReference type="Gene3D" id="2.40.390.10">
    <property type="entry name" value="CV3147-like"/>
    <property type="match status" value="1"/>
</dbReference>
<dbReference type="InterPro" id="IPR010318">
    <property type="entry name" value="S-Me-THD_N"/>
</dbReference>
<dbReference type="EMBL" id="GG738926">
    <property type="protein sequence ID" value="EFC36761.1"/>
    <property type="molecule type" value="Genomic_DNA"/>
</dbReference>
<feature type="domain" description="S-Me-THD N-terminal" evidence="1">
    <location>
        <begin position="12"/>
        <end position="90"/>
    </location>
</feature>
<organism evidence="4">
    <name type="scientific">Naegleria gruberi</name>
    <name type="common">Amoeba</name>
    <dbReference type="NCBI Taxonomy" id="5762"/>
    <lineage>
        <taxon>Eukaryota</taxon>
        <taxon>Discoba</taxon>
        <taxon>Heterolobosea</taxon>
        <taxon>Tetramitia</taxon>
        <taxon>Eutetramitia</taxon>
        <taxon>Vahlkampfiidae</taxon>
        <taxon>Naegleria</taxon>
    </lineage>
</organism>
<gene>
    <name evidence="3" type="ORF">NAEGRDRAFT_54207</name>
</gene>
<name>D2W2K4_NAEGR</name>
<evidence type="ECO:0000313" key="3">
    <source>
        <dbReference type="EMBL" id="EFC36761.1"/>
    </source>
</evidence>
<dbReference type="KEGG" id="ngr:NAEGRDRAFT_54207"/>
<dbReference type="Gene3D" id="3.40.1610.10">
    <property type="entry name" value="CV3147-like domain"/>
    <property type="match status" value="1"/>
</dbReference>
<dbReference type="RefSeq" id="XP_002669505.1">
    <property type="nucleotide sequence ID" value="XM_002669459.1"/>
</dbReference>
<evidence type="ECO:0000313" key="4">
    <source>
        <dbReference type="Proteomes" id="UP000006671"/>
    </source>
</evidence>
<accession>D2W2K4</accession>